<feature type="binding site" evidence="7">
    <location>
        <position position="25"/>
    </location>
    <ligand>
        <name>substrate</name>
    </ligand>
</feature>
<protein>
    <recommendedName>
        <fullName evidence="11">Pyridoxal phosphate phosphatase PHOSPHO2</fullName>
    </recommendedName>
</protein>
<gene>
    <name evidence="9" type="primary">ORF59447</name>
    <name evidence="10" type="synonym">ORF59448</name>
</gene>
<evidence type="ECO:0008006" key="11">
    <source>
        <dbReference type="Google" id="ProtNLM"/>
    </source>
</evidence>
<evidence type="ECO:0000313" key="10">
    <source>
        <dbReference type="EMBL" id="CEK66601.1"/>
    </source>
</evidence>
<feature type="active site" description="Proton donor" evidence="6">
    <location>
        <position position="16"/>
    </location>
</feature>
<feature type="binding site" evidence="7">
    <location>
        <position position="104"/>
    </location>
    <ligand>
        <name>substrate</name>
    </ligand>
</feature>
<dbReference type="Gene3D" id="3.40.50.1000">
    <property type="entry name" value="HAD superfamily/HAD-like"/>
    <property type="match status" value="1"/>
</dbReference>
<evidence type="ECO:0000256" key="2">
    <source>
        <dbReference type="ARBA" id="ARBA00008541"/>
    </source>
</evidence>
<sequence length="251" mass="28525">MSEQKPKRFLLVFDFDHSLIDENSDEYITKVAPGGVLPEEIKSLYEEDGWTDYMAEIFKYLHSNGIAPENILSCMSEIALTQGMKELLEFTSTAGCFDHIVISDSNSVFIEHILENKGLSSVINKVFTNPAEFDNNGCLTIKRYHTQDWCTLSTVNLCKGRILKTFIENCHSEGTEYMHVIYVGDGYNDLCPSLALRSEDTTMPRLGFKLHKLIGKIMRKNKPVNRSELKANVVTWETGFDVLKHIQTLIS</sequence>
<keyword evidence="4" id="KW-0378">Hydrolase</keyword>
<feature type="active site" description="Nucleophile" evidence="6">
    <location>
        <position position="14"/>
    </location>
</feature>
<name>A0A0B6ZFU4_9EUPU</name>
<dbReference type="Pfam" id="PF06888">
    <property type="entry name" value="Put_Phosphatase"/>
    <property type="match status" value="1"/>
</dbReference>
<comment type="cofactor">
    <cofactor evidence="1 8">
        <name>Mg(2+)</name>
        <dbReference type="ChEBI" id="CHEBI:18420"/>
    </cofactor>
</comment>
<dbReference type="InterPro" id="IPR016965">
    <property type="entry name" value="Pase_PHOSPHO-typ"/>
</dbReference>
<evidence type="ECO:0000256" key="3">
    <source>
        <dbReference type="ARBA" id="ARBA00022723"/>
    </source>
</evidence>
<reference evidence="9" key="1">
    <citation type="submission" date="2014-12" db="EMBL/GenBank/DDBJ databases">
        <title>Insight into the proteome of Arion vulgaris.</title>
        <authorList>
            <person name="Aradska J."/>
            <person name="Bulat T."/>
            <person name="Smidak R."/>
            <person name="Sarate P."/>
            <person name="Gangsoo J."/>
            <person name="Sialana F."/>
            <person name="Bilban M."/>
            <person name="Lubec G."/>
        </authorList>
    </citation>
    <scope>NUCLEOTIDE SEQUENCE</scope>
    <source>
        <tissue evidence="9">Skin</tissue>
    </source>
</reference>
<feature type="binding site" evidence="8">
    <location>
        <position position="14"/>
    </location>
    <ligand>
        <name>Mg(2+)</name>
        <dbReference type="ChEBI" id="CHEBI:18420"/>
    </ligand>
</feature>
<dbReference type="PIRSF" id="PIRSF031051">
    <property type="entry name" value="PyrdxlP_Pase_PHOSPHO2"/>
    <property type="match status" value="1"/>
</dbReference>
<dbReference type="PANTHER" id="PTHR20889:SF12">
    <property type="entry name" value="LP01149P"/>
    <property type="match status" value="1"/>
</dbReference>
<dbReference type="InterPro" id="IPR036412">
    <property type="entry name" value="HAD-like_sf"/>
</dbReference>
<evidence type="ECO:0000256" key="8">
    <source>
        <dbReference type="PIRSR" id="PIRSR031051-3"/>
    </source>
</evidence>
<accession>A0A0B6ZFU4</accession>
<keyword evidence="3 8" id="KW-0479">Metal-binding</keyword>
<evidence type="ECO:0000256" key="4">
    <source>
        <dbReference type="ARBA" id="ARBA00022801"/>
    </source>
</evidence>
<dbReference type="NCBIfam" id="TIGR01489">
    <property type="entry name" value="DKMTPPase-SF"/>
    <property type="match status" value="1"/>
</dbReference>
<feature type="binding site" evidence="8">
    <location>
        <position position="16"/>
    </location>
    <ligand>
        <name>Mg(2+)</name>
        <dbReference type="ChEBI" id="CHEBI:18420"/>
    </ligand>
</feature>
<dbReference type="GO" id="GO:0016791">
    <property type="term" value="F:phosphatase activity"/>
    <property type="evidence" value="ECO:0007669"/>
    <property type="project" value="InterPro"/>
</dbReference>
<feature type="binding site" evidence="8">
    <location>
        <position position="185"/>
    </location>
    <ligand>
        <name>Mg(2+)</name>
        <dbReference type="ChEBI" id="CHEBI:18420"/>
    </ligand>
</feature>
<dbReference type="InterPro" id="IPR023214">
    <property type="entry name" value="HAD_sf"/>
</dbReference>
<dbReference type="SUPFAM" id="SSF56784">
    <property type="entry name" value="HAD-like"/>
    <property type="match status" value="1"/>
</dbReference>
<evidence type="ECO:0000256" key="5">
    <source>
        <dbReference type="ARBA" id="ARBA00022842"/>
    </source>
</evidence>
<proteinExistence type="inferred from homology"/>
<dbReference type="PANTHER" id="PTHR20889">
    <property type="entry name" value="PHOSPHATASE, ORPHAN 1, 2"/>
    <property type="match status" value="1"/>
</dbReference>
<comment type="similarity">
    <text evidence="2">Belongs to the HAD-like hydrolase superfamily. PHOSPHO family.</text>
</comment>
<evidence type="ECO:0000256" key="7">
    <source>
        <dbReference type="PIRSR" id="PIRSR031051-2"/>
    </source>
</evidence>
<dbReference type="EMBL" id="HACG01019736">
    <property type="protein sequence ID" value="CEK66601.1"/>
    <property type="molecule type" value="Transcribed_RNA"/>
</dbReference>
<evidence type="ECO:0000256" key="6">
    <source>
        <dbReference type="PIRSR" id="PIRSR031051-1"/>
    </source>
</evidence>
<evidence type="ECO:0000256" key="1">
    <source>
        <dbReference type="ARBA" id="ARBA00001946"/>
    </source>
</evidence>
<keyword evidence="5 8" id="KW-0460">Magnesium</keyword>
<evidence type="ECO:0000313" key="9">
    <source>
        <dbReference type="EMBL" id="CEK66600.1"/>
    </source>
</evidence>
<dbReference type="InterPro" id="IPR006384">
    <property type="entry name" value="HAD_hydro_PyrdxlP_Pase-like"/>
</dbReference>
<dbReference type="GO" id="GO:0046872">
    <property type="term" value="F:metal ion binding"/>
    <property type="evidence" value="ECO:0007669"/>
    <property type="project" value="UniProtKB-KW"/>
</dbReference>
<dbReference type="AlphaFoldDB" id="A0A0B6ZFU4"/>
<organism evidence="9">
    <name type="scientific">Arion vulgaris</name>
    <dbReference type="NCBI Taxonomy" id="1028688"/>
    <lineage>
        <taxon>Eukaryota</taxon>
        <taxon>Metazoa</taxon>
        <taxon>Spiralia</taxon>
        <taxon>Lophotrochozoa</taxon>
        <taxon>Mollusca</taxon>
        <taxon>Gastropoda</taxon>
        <taxon>Heterobranchia</taxon>
        <taxon>Euthyneura</taxon>
        <taxon>Panpulmonata</taxon>
        <taxon>Eupulmonata</taxon>
        <taxon>Stylommatophora</taxon>
        <taxon>Helicina</taxon>
        <taxon>Arionoidea</taxon>
        <taxon>Arionidae</taxon>
        <taxon>Arion</taxon>
    </lineage>
</organism>
<dbReference type="EMBL" id="HACG01019735">
    <property type="protein sequence ID" value="CEK66600.1"/>
    <property type="molecule type" value="Transcribed_RNA"/>
</dbReference>
<dbReference type="NCBIfam" id="TIGR01488">
    <property type="entry name" value="HAD-SF-IB"/>
    <property type="match status" value="1"/>
</dbReference>